<name>A0AAE1MSW8_9FABA</name>
<dbReference type="EMBL" id="JAWXYG010000005">
    <property type="protein sequence ID" value="KAK4272738.1"/>
    <property type="molecule type" value="Genomic_DNA"/>
</dbReference>
<accession>A0AAE1MSW8</accession>
<evidence type="ECO:0000313" key="2">
    <source>
        <dbReference type="Proteomes" id="UP001293593"/>
    </source>
</evidence>
<sequence length="80" mass="9043">MHSPTKKQKMLVLPLKIFCTGAELSTKRTVKNRTACSEIPRETQFPRLGSAFKCYFRSSALPHLQLFTCIGRNNSGQIEV</sequence>
<keyword evidence="2" id="KW-1185">Reference proteome</keyword>
<gene>
    <name evidence="1" type="ORF">QN277_021252</name>
</gene>
<dbReference type="AlphaFoldDB" id="A0AAE1MSW8"/>
<organism evidence="1 2">
    <name type="scientific">Acacia crassicarpa</name>
    <name type="common">northern wattle</name>
    <dbReference type="NCBI Taxonomy" id="499986"/>
    <lineage>
        <taxon>Eukaryota</taxon>
        <taxon>Viridiplantae</taxon>
        <taxon>Streptophyta</taxon>
        <taxon>Embryophyta</taxon>
        <taxon>Tracheophyta</taxon>
        <taxon>Spermatophyta</taxon>
        <taxon>Magnoliopsida</taxon>
        <taxon>eudicotyledons</taxon>
        <taxon>Gunneridae</taxon>
        <taxon>Pentapetalae</taxon>
        <taxon>rosids</taxon>
        <taxon>fabids</taxon>
        <taxon>Fabales</taxon>
        <taxon>Fabaceae</taxon>
        <taxon>Caesalpinioideae</taxon>
        <taxon>mimosoid clade</taxon>
        <taxon>Acacieae</taxon>
        <taxon>Acacia</taxon>
    </lineage>
</organism>
<protein>
    <submittedName>
        <fullName evidence="1">Uncharacterized protein</fullName>
    </submittedName>
</protein>
<dbReference type="Proteomes" id="UP001293593">
    <property type="component" value="Unassembled WGS sequence"/>
</dbReference>
<proteinExistence type="predicted"/>
<reference evidence="1" key="1">
    <citation type="submission" date="2023-10" db="EMBL/GenBank/DDBJ databases">
        <title>Chromosome-level genome of the transformable northern wattle, Acacia crassicarpa.</title>
        <authorList>
            <person name="Massaro I."/>
            <person name="Sinha N.R."/>
            <person name="Poethig S."/>
            <person name="Leichty A.R."/>
        </authorList>
    </citation>
    <scope>NUCLEOTIDE SEQUENCE</scope>
    <source>
        <strain evidence="1">Acra3RX</strain>
        <tissue evidence="1">Leaf</tissue>
    </source>
</reference>
<evidence type="ECO:0000313" key="1">
    <source>
        <dbReference type="EMBL" id="KAK4272738.1"/>
    </source>
</evidence>
<comment type="caution">
    <text evidence="1">The sequence shown here is derived from an EMBL/GenBank/DDBJ whole genome shotgun (WGS) entry which is preliminary data.</text>
</comment>